<reference evidence="3" key="1">
    <citation type="submission" date="2015-07" db="EMBL/GenBank/DDBJ databases">
        <title>Fjat-10036 dsm4.</title>
        <authorList>
            <person name="Liu B."/>
            <person name="Wang J."/>
            <person name="Zhu Y."/>
            <person name="Liu G."/>
            <person name="Chen Q."/>
            <person name="Chen Z."/>
            <person name="Lan J."/>
            <person name="Che J."/>
            <person name="Ge C."/>
            <person name="Shi H."/>
            <person name="Pan Z."/>
            <person name="Liu X."/>
        </authorList>
    </citation>
    <scope>NUCLEOTIDE SEQUENCE [LARGE SCALE GENOMIC DNA]</scope>
    <source>
        <strain evidence="3">DSM 4</strain>
    </source>
</reference>
<sequence>MSLTSINLWETVKKQYFFKLKANIDAFSSLIGIQLLALLFSFGGVGSVGMGGGNFSINIKYYSADLVIGFTLLWAFVTAITITTKPYRNHDFTFVTNRLSSSLSNILFLLTASIVGSITAILAGNLLKILAHILLDGQIYSINTGIQELVMGVCVTIFYVFFVTSIGYFIGTLVQISKLFIILIPVLFFGTLFLDASMQKEPFLVNVFTFYTMESALSLFIIKVIVTVAVFFTAAISILNRMEVRR</sequence>
<evidence type="ECO:0000313" key="3">
    <source>
        <dbReference type="Proteomes" id="UP000037109"/>
    </source>
</evidence>
<dbReference type="EMBL" id="LGUF01000007">
    <property type="protein sequence ID" value="KON90025.1"/>
    <property type="molecule type" value="Genomic_DNA"/>
</dbReference>
<dbReference type="AlphaFoldDB" id="A0A0M0GJD5"/>
<feature type="transmembrane region" description="Helical" evidence="1">
    <location>
        <begin position="26"/>
        <end position="49"/>
    </location>
</feature>
<evidence type="ECO:0000313" key="2">
    <source>
        <dbReference type="EMBL" id="KON90025.1"/>
    </source>
</evidence>
<organism evidence="2 3">
    <name type="scientific">Sporosarcina globispora</name>
    <name type="common">Bacillus globisporus</name>
    <dbReference type="NCBI Taxonomy" id="1459"/>
    <lineage>
        <taxon>Bacteria</taxon>
        <taxon>Bacillati</taxon>
        <taxon>Bacillota</taxon>
        <taxon>Bacilli</taxon>
        <taxon>Bacillales</taxon>
        <taxon>Caryophanaceae</taxon>
        <taxon>Sporosarcina</taxon>
    </lineage>
</organism>
<feature type="transmembrane region" description="Helical" evidence="1">
    <location>
        <begin position="103"/>
        <end position="127"/>
    </location>
</feature>
<feature type="transmembrane region" description="Helical" evidence="1">
    <location>
        <begin position="61"/>
        <end position="83"/>
    </location>
</feature>
<feature type="transmembrane region" description="Helical" evidence="1">
    <location>
        <begin position="148"/>
        <end position="170"/>
    </location>
</feature>
<protein>
    <submittedName>
        <fullName evidence="2">Uncharacterized protein</fullName>
    </submittedName>
</protein>
<dbReference type="PATRIC" id="fig|1459.3.peg.5843"/>
<evidence type="ECO:0000256" key="1">
    <source>
        <dbReference type="SAM" id="Phobius"/>
    </source>
</evidence>
<feature type="transmembrane region" description="Helical" evidence="1">
    <location>
        <begin position="217"/>
        <end position="239"/>
    </location>
</feature>
<keyword evidence="1" id="KW-1133">Transmembrane helix</keyword>
<dbReference type="STRING" id="1459.AF332_26570"/>
<keyword evidence="1" id="KW-0812">Transmembrane</keyword>
<feature type="transmembrane region" description="Helical" evidence="1">
    <location>
        <begin position="176"/>
        <end position="196"/>
    </location>
</feature>
<dbReference type="Proteomes" id="UP000037109">
    <property type="component" value="Unassembled WGS sequence"/>
</dbReference>
<name>A0A0M0GJD5_SPOGL</name>
<gene>
    <name evidence="2" type="ORF">AF332_26570</name>
</gene>
<accession>A0A0M0GJD5</accession>
<comment type="caution">
    <text evidence="2">The sequence shown here is derived from an EMBL/GenBank/DDBJ whole genome shotgun (WGS) entry which is preliminary data.</text>
</comment>
<proteinExistence type="predicted"/>
<keyword evidence="1" id="KW-0472">Membrane</keyword>
<keyword evidence="3" id="KW-1185">Reference proteome</keyword>